<dbReference type="RefSeq" id="WP_067977160.1">
    <property type="nucleotide sequence ID" value="NZ_CP014163.1"/>
</dbReference>
<accession>A0A109RG33</accession>
<dbReference type="STRING" id="128944.AWM75_00175"/>
<dbReference type="KEGG" id="auh:AWM75_00175"/>
<dbReference type="OrthoDB" id="2165349at2"/>
<gene>
    <name evidence="1" type="ORF">AWM75_00175</name>
</gene>
<organism evidence="1 2">
    <name type="scientific">Aerococcus urinaehominis</name>
    <dbReference type="NCBI Taxonomy" id="128944"/>
    <lineage>
        <taxon>Bacteria</taxon>
        <taxon>Bacillati</taxon>
        <taxon>Bacillota</taxon>
        <taxon>Bacilli</taxon>
        <taxon>Lactobacillales</taxon>
        <taxon>Aerococcaceae</taxon>
        <taxon>Aerococcus</taxon>
    </lineage>
</organism>
<sequence>MIYHELKLAPLSEDSRAWLAEITDEDPTFKLRRDFQPEIRPGVWQIYDGYYQINGLYPGISPFIKEYVVVKDGRMTRQVPYRQILAALDEIKAMENQRKDRLRQQISQILDTFYDQAPCQEVEEMIIQQKDEMAMADTSQELLAGLTSLLKQKDQISKRLTQFYQARHQGHDW</sequence>
<evidence type="ECO:0000313" key="1">
    <source>
        <dbReference type="EMBL" id="AMB98501.1"/>
    </source>
</evidence>
<name>A0A109RG33_9LACT</name>
<protein>
    <submittedName>
        <fullName evidence="1">Uncharacterized protein</fullName>
    </submittedName>
</protein>
<dbReference type="Proteomes" id="UP000062260">
    <property type="component" value="Chromosome"/>
</dbReference>
<dbReference type="AlphaFoldDB" id="A0A109RG33"/>
<reference evidence="1 2" key="1">
    <citation type="journal article" date="2016" name="Genome Announc.">
        <title>Complete Genome Sequences of Aerococcus christensenii CCUG 28831T, Aerococcus sanguinicola CCUG 43001T, Aerococcus urinae CCUG 36881T, Aerococcus urinaeequi CCUG 28094T, Aerococcus urinaehominis CCUG 42038 BT, and Aerococcus viridans CCUG 4311T.</title>
        <authorList>
            <person name="Carkaci D."/>
            <person name="Dargis R."/>
            <person name="Nielsen X.C."/>
            <person name="Skovgaard O."/>
            <person name="Fuursted K."/>
            <person name="Christensen J.J."/>
        </authorList>
    </citation>
    <scope>NUCLEOTIDE SEQUENCE [LARGE SCALE GENOMIC DNA]</scope>
    <source>
        <strain evidence="1 2">CCUG42038B</strain>
    </source>
</reference>
<reference evidence="2" key="2">
    <citation type="submission" date="2016-01" db="EMBL/GenBank/DDBJ databases">
        <title>Six Aerococcus type strain genome sequencing and assembly using PacBio and Illumina Hiseq.</title>
        <authorList>
            <person name="Carkaci D."/>
            <person name="Dargis R."/>
            <person name="Nielsen X.C."/>
            <person name="Skovgaard O."/>
            <person name="Fuursted K."/>
            <person name="Christensen J.J."/>
        </authorList>
    </citation>
    <scope>NUCLEOTIDE SEQUENCE [LARGE SCALE GENOMIC DNA]</scope>
    <source>
        <strain evidence="2">CCUG42038B</strain>
    </source>
</reference>
<dbReference type="EMBL" id="CP014163">
    <property type="protein sequence ID" value="AMB98501.1"/>
    <property type="molecule type" value="Genomic_DNA"/>
</dbReference>
<keyword evidence="2" id="KW-1185">Reference proteome</keyword>
<proteinExistence type="predicted"/>
<evidence type="ECO:0000313" key="2">
    <source>
        <dbReference type="Proteomes" id="UP000062260"/>
    </source>
</evidence>